<dbReference type="EMBL" id="PUIA01000094">
    <property type="protein sequence ID" value="PQO25003.1"/>
    <property type="molecule type" value="Genomic_DNA"/>
</dbReference>
<evidence type="ECO:0000313" key="3">
    <source>
        <dbReference type="Proteomes" id="UP000240009"/>
    </source>
</evidence>
<feature type="transmembrane region" description="Helical" evidence="1">
    <location>
        <begin position="43"/>
        <end position="62"/>
    </location>
</feature>
<keyword evidence="1" id="KW-1133">Transmembrane helix</keyword>
<sequence length="135" mass="14670">MLAIHRARHNSGSRHFVITPVTIVCAISVTLIASLFSSRKLDTALHGLSAFAGAYVMAPSITVSPPLYFRDYDAAAFLDYDLAIVCGMLGGLTVSLLIRALHEKVHNVCMILASFLTSGIICLLYFVVYDLSYSL</sequence>
<gene>
    <name evidence="2" type="ORF">C5Y96_26220</name>
</gene>
<reference evidence="2 3" key="1">
    <citation type="submission" date="2018-02" db="EMBL/GenBank/DDBJ databases">
        <title>Comparative genomes isolates from brazilian mangrove.</title>
        <authorList>
            <person name="Araujo J.E."/>
            <person name="Taketani R.G."/>
            <person name="Silva M.C.P."/>
            <person name="Loureco M.V."/>
            <person name="Andreote F.D."/>
        </authorList>
    </citation>
    <scope>NUCLEOTIDE SEQUENCE [LARGE SCALE GENOMIC DNA]</scope>
    <source>
        <strain evidence="2 3">HEX-2 MGV</strain>
    </source>
</reference>
<name>A0A2S8EYM1_9BACT</name>
<accession>A0A2S8EYM1</accession>
<dbReference type="Proteomes" id="UP000240009">
    <property type="component" value="Unassembled WGS sequence"/>
</dbReference>
<feature type="transmembrane region" description="Helical" evidence="1">
    <location>
        <begin position="108"/>
        <end position="128"/>
    </location>
</feature>
<feature type="transmembrane region" description="Helical" evidence="1">
    <location>
        <begin position="16"/>
        <end position="36"/>
    </location>
</feature>
<evidence type="ECO:0000313" key="2">
    <source>
        <dbReference type="EMBL" id="PQO25003.1"/>
    </source>
</evidence>
<proteinExistence type="predicted"/>
<organism evidence="2 3">
    <name type="scientific">Blastopirellula marina</name>
    <dbReference type="NCBI Taxonomy" id="124"/>
    <lineage>
        <taxon>Bacteria</taxon>
        <taxon>Pseudomonadati</taxon>
        <taxon>Planctomycetota</taxon>
        <taxon>Planctomycetia</taxon>
        <taxon>Pirellulales</taxon>
        <taxon>Pirellulaceae</taxon>
        <taxon>Blastopirellula</taxon>
    </lineage>
</organism>
<keyword evidence="1" id="KW-0472">Membrane</keyword>
<feature type="transmembrane region" description="Helical" evidence="1">
    <location>
        <begin position="82"/>
        <end position="101"/>
    </location>
</feature>
<evidence type="ECO:0000256" key="1">
    <source>
        <dbReference type="SAM" id="Phobius"/>
    </source>
</evidence>
<comment type="caution">
    <text evidence="2">The sequence shown here is derived from an EMBL/GenBank/DDBJ whole genome shotgun (WGS) entry which is preliminary data.</text>
</comment>
<keyword evidence="1" id="KW-0812">Transmembrane</keyword>
<protein>
    <submittedName>
        <fullName evidence="2">Uncharacterized protein</fullName>
    </submittedName>
</protein>
<dbReference type="AlphaFoldDB" id="A0A2S8EYM1"/>